<evidence type="ECO:0000256" key="3">
    <source>
        <dbReference type="ARBA" id="ARBA00022452"/>
    </source>
</evidence>
<organism evidence="11 12">
    <name type="scientific">Myroides phaeus</name>
    <dbReference type="NCBI Taxonomy" id="702745"/>
    <lineage>
        <taxon>Bacteria</taxon>
        <taxon>Pseudomonadati</taxon>
        <taxon>Bacteroidota</taxon>
        <taxon>Flavobacteriia</taxon>
        <taxon>Flavobacteriales</taxon>
        <taxon>Flavobacteriaceae</taxon>
        <taxon>Myroides</taxon>
    </lineage>
</organism>
<evidence type="ECO:0000259" key="10">
    <source>
        <dbReference type="Pfam" id="PF07715"/>
    </source>
</evidence>
<dbReference type="EMBL" id="FNDQ01000026">
    <property type="protein sequence ID" value="SDH93051.1"/>
    <property type="molecule type" value="Genomic_DNA"/>
</dbReference>
<keyword evidence="5 9" id="KW-0732">Signal</keyword>
<evidence type="ECO:0000313" key="12">
    <source>
        <dbReference type="Proteomes" id="UP000243588"/>
    </source>
</evidence>
<dbReference type="GO" id="GO:0015344">
    <property type="term" value="F:siderophore uptake transmembrane transporter activity"/>
    <property type="evidence" value="ECO:0007669"/>
    <property type="project" value="TreeGrafter"/>
</dbReference>
<keyword evidence="4 8" id="KW-0812">Transmembrane</keyword>
<feature type="domain" description="TonB-dependent receptor plug" evidence="10">
    <location>
        <begin position="57"/>
        <end position="162"/>
    </location>
</feature>
<evidence type="ECO:0000256" key="7">
    <source>
        <dbReference type="ARBA" id="ARBA00023237"/>
    </source>
</evidence>
<dbReference type="SUPFAM" id="SSF56935">
    <property type="entry name" value="Porins"/>
    <property type="match status" value="1"/>
</dbReference>
<keyword evidence="11" id="KW-0675">Receptor</keyword>
<feature type="chain" id="PRO_5017403392" evidence="9">
    <location>
        <begin position="29"/>
        <end position="714"/>
    </location>
</feature>
<evidence type="ECO:0000256" key="8">
    <source>
        <dbReference type="PROSITE-ProRule" id="PRU01360"/>
    </source>
</evidence>
<evidence type="ECO:0000256" key="2">
    <source>
        <dbReference type="ARBA" id="ARBA00022448"/>
    </source>
</evidence>
<dbReference type="InterPro" id="IPR039426">
    <property type="entry name" value="TonB-dep_rcpt-like"/>
</dbReference>
<keyword evidence="6 8" id="KW-0472">Membrane</keyword>
<evidence type="ECO:0000256" key="6">
    <source>
        <dbReference type="ARBA" id="ARBA00023136"/>
    </source>
</evidence>
<sequence length="714" mass="82052">MNNKKILMKRKLIIALGLCSVFSVGARAQVNDTIASPDQKLEEIVISGQYNPQSINKAVNNVTILNRQRIENLGAVTLADALNQVMNISILPNGGTGRSSVKMFGLDAQYFTILIDNVPMISDEGFGNNTDLTQINLDDVAQIEIVEGAMGVDYGANAVTGIINIITKKNSIHDWNVKTFLQEETVGKEYDFKNKGKHIQGITIGHNINDNIYASLSYTHNDFKGWYNDREGHNYYGDDDKRGHDWLPKNQNNVKGLLNYHKGKYRVFYKFEYFDERMKNYSHLYEFNEDPVFETIDPTAKDKITNTKRWSNVLNTSGTMGDLMFFDLSFSYQKQERNIDSYRYRIKYDEKFDRESFKNESKEVWFSRGTFSDFIKWEKAKFQVGYEILNNKGYSSMTEVLGEKPKNKTLGSYDFYASSEIKVTPKFMVRPGYRLMTSNVFESQHAFSLVMKYVFNKDYELRATVGTSPRLPNYEELYTYFVDVNHDLQGNPDLSPEKGKTLFVNLKKEYNISDDFNATTSLTGRYLTVQDKIDLIEIVSPDGLRFEYNNVDRFRNIGFTILNQLSYKQFNFGLGFTMSGTAQEIFNAPQDVDKFLYTPEVTANISYRLPKTGSVFSVYYKYNGEEYKYKKESDIFGDYYIKGKQESYSMLDLTARQPFLDKKLMLTVGVRNLFDIKYLKSTTSAGTAHDGGVTTIPLGYGTSVFMKLQYDLGF</sequence>
<accession>A0A1G8GFC8</accession>
<protein>
    <submittedName>
        <fullName evidence="11">Outer membrane receptor for ferrienterochelin and colicins</fullName>
    </submittedName>
</protein>
<evidence type="ECO:0000256" key="9">
    <source>
        <dbReference type="SAM" id="SignalP"/>
    </source>
</evidence>
<dbReference type="AlphaFoldDB" id="A0A1G8GFC8"/>
<keyword evidence="12" id="KW-1185">Reference proteome</keyword>
<dbReference type="Gene3D" id="2.40.170.20">
    <property type="entry name" value="TonB-dependent receptor, beta-barrel domain"/>
    <property type="match status" value="1"/>
</dbReference>
<dbReference type="PROSITE" id="PS52016">
    <property type="entry name" value="TONB_DEPENDENT_REC_3"/>
    <property type="match status" value="1"/>
</dbReference>
<dbReference type="InterPro" id="IPR012910">
    <property type="entry name" value="Plug_dom"/>
</dbReference>
<comment type="subcellular location">
    <subcellularLocation>
        <location evidence="1 8">Cell outer membrane</location>
        <topology evidence="1 8">Multi-pass membrane protein</topology>
    </subcellularLocation>
</comment>
<reference evidence="12" key="1">
    <citation type="submission" date="2016-10" db="EMBL/GenBank/DDBJ databases">
        <authorList>
            <person name="Varghese N."/>
            <person name="Submissions S."/>
        </authorList>
    </citation>
    <scope>NUCLEOTIDE SEQUENCE [LARGE SCALE GENOMIC DNA]</scope>
    <source>
        <strain evidence="12">DSM 23313</strain>
    </source>
</reference>
<evidence type="ECO:0000256" key="5">
    <source>
        <dbReference type="ARBA" id="ARBA00022729"/>
    </source>
</evidence>
<keyword evidence="2 8" id="KW-0813">Transport</keyword>
<comment type="similarity">
    <text evidence="8">Belongs to the TonB-dependent receptor family.</text>
</comment>
<dbReference type="STRING" id="702745.SAMN05421818_12641"/>
<keyword evidence="7 8" id="KW-0998">Cell outer membrane</keyword>
<evidence type="ECO:0000256" key="4">
    <source>
        <dbReference type="ARBA" id="ARBA00022692"/>
    </source>
</evidence>
<evidence type="ECO:0000256" key="1">
    <source>
        <dbReference type="ARBA" id="ARBA00004571"/>
    </source>
</evidence>
<dbReference type="Pfam" id="PF07715">
    <property type="entry name" value="Plug"/>
    <property type="match status" value="1"/>
</dbReference>
<feature type="signal peptide" evidence="9">
    <location>
        <begin position="1"/>
        <end position="28"/>
    </location>
</feature>
<dbReference type="PANTHER" id="PTHR30069:SF29">
    <property type="entry name" value="HEMOGLOBIN AND HEMOGLOBIN-HAPTOGLOBIN-BINDING PROTEIN 1-RELATED"/>
    <property type="match status" value="1"/>
</dbReference>
<name>A0A1G8GFC8_9FLAO</name>
<proteinExistence type="inferred from homology"/>
<dbReference type="Proteomes" id="UP000243588">
    <property type="component" value="Unassembled WGS sequence"/>
</dbReference>
<dbReference type="InterPro" id="IPR036942">
    <property type="entry name" value="Beta-barrel_TonB_sf"/>
</dbReference>
<dbReference type="GO" id="GO:0009279">
    <property type="term" value="C:cell outer membrane"/>
    <property type="evidence" value="ECO:0007669"/>
    <property type="project" value="UniProtKB-SubCell"/>
</dbReference>
<keyword evidence="3 8" id="KW-1134">Transmembrane beta strand</keyword>
<dbReference type="GO" id="GO:0044718">
    <property type="term" value="P:siderophore transmembrane transport"/>
    <property type="evidence" value="ECO:0007669"/>
    <property type="project" value="TreeGrafter"/>
</dbReference>
<dbReference type="PANTHER" id="PTHR30069">
    <property type="entry name" value="TONB-DEPENDENT OUTER MEMBRANE RECEPTOR"/>
    <property type="match status" value="1"/>
</dbReference>
<evidence type="ECO:0000313" key="11">
    <source>
        <dbReference type="EMBL" id="SDH93051.1"/>
    </source>
</evidence>
<gene>
    <name evidence="11" type="ORF">SAMN05421818_12641</name>
</gene>
<dbReference type="Gene3D" id="2.170.130.10">
    <property type="entry name" value="TonB-dependent receptor, plug domain"/>
    <property type="match status" value="1"/>
</dbReference>
<dbReference type="InterPro" id="IPR037066">
    <property type="entry name" value="Plug_dom_sf"/>
</dbReference>